<gene>
    <name evidence="5" type="ORF">P353_08585</name>
</gene>
<dbReference type="PROSITE" id="PS51898">
    <property type="entry name" value="TYR_RECOMBINASE"/>
    <property type="match status" value="1"/>
</dbReference>
<dbReference type="Pfam" id="PF00589">
    <property type="entry name" value="Phage_integrase"/>
    <property type="match status" value="1"/>
</dbReference>
<evidence type="ECO:0000256" key="1">
    <source>
        <dbReference type="ARBA" id="ARBA00022829"/>
    </source>
</evidence>
<reference evidence="5 6" key="1">
    <citation type="submission" date="2013-09" db="EMBL/GenBank/DDBJ databases">
        <title>High correlation between genotypes and phenotypes of environmental bacteria Comamonas testosteroni strains.</title>
        <authorList>
            <person name="Liu L."/>
            <person name="Zhu W."/>
            <person name="Xia X."/>
            <person name="Xu B."/>
            <person name="Luo M."/>
            <person name="Wang G."/>
        </authorList>
    </citation>
    <scope>NUCLEOTIDE SEQUENCE [LARGE SCALE GENOMIC DNA]</scope>
    <source>
        <strain evidence="5 6">JL40</strain>
    </source>
</reference>
<keyword evidence="3" id="KW-0233">DNA recombination</keyword>
<accession>A0A096FLX3</accession>
<dbReference type="PANTHER" id="PTHR30349:SF81">
    <property type="entry name" value="TYROSINE RECOMBINASE XERC"/>
    <property type="match status" value="1"/>
</dbReference>
<protein>
    <recommendedName>
        <fullName evidence="4">Tyr recombinase domain-containing protein</fullName>
    </recommendedName>
</protein>
<dbReference type="GO" id="GO:0015074">
    <property type="term" value="P:DNA integration"/>
    <property type="evidence" value="ECO:0007669"/>
    <property type="project" value="UniProtKB-KW"/>
</dbReference>
<dbReference type="GO" id="GO:0006310">
    <property type="term" value="P:DNA recombination"/>
    <property type="evidence" value="ECO:0007669"/>
    <property type="project" value="UniProtKB-KW"/>
</dbReference>
<dbReference type="InterPro" id="IPR050090">
    <property type="entry name" value="Tyrosine_recombinase_XerCD"/>
</dbReference>
<dbReference type="InterPro" id="IPR002104">
    <property type="entry name" value="Integrase_catalytic"/>
</dbReference>
<dbReference type="SUPFAM" id="SSF56349">
    <property type="entry name" value="DNA breaking-rejoining enzymes"/>
    <property type="match status" value="1"/>
</dbReference>
<evidence type="ECO:0000313" key="6">
    <source>
        <dbReference type="Proteomes" id="UP000029553"/>
    </source>
</evidence>
<comment type="caution">
    <text evidence="5">The sequence shown here is derived from an EMBL/GenBank/DDBJ whole genome shotgun (WGS) entry which is preliminary data.</text>
</comment>
<proteinExistence type="predicted"/>
<evidence type="ECO:0000256" key="2">
    <source>
        <dbReference type="ARBA" id="ARBA00022908"/>
    </source>
</evidence>
<evidence type="ECO:0000256" key="3">
    <source>
        <dbReference type="ARBA" id="ARBA00023172"/>
    </source>
</evidence>
<feature type="domain" description="Tyr recombinase" evidence="4">
    <location>
        <begin position="179"/>
        <end position="362"/>
    </location>
</feature>
<dbReference type="PANTHER" id="PTHR30349">
    <property type="entry name" value="PHAGE INTEGRASE-RELATED"/>
    <property type="match status" value="1"/>
</dbReference>
<evidence type="ECO:0000259" key="4">
    <source>
        <dbReference type="PROSITE" id="PS51898"/>
    </source>
</evidence>
<dbReference type="Proteomes" id="UP000029553">
    <property type="component" value="Unassembled WGS sequence"/>
</dbReference>
<evidence type="ECO:0000313" key="5">
    <source>
        <dbReference type="EMBL" id="KGH30909.1"/>
    </source>
</evidence>
<dbReference type="GO" id="GO:0007059">
    <property type="term" value="P:chromosome segregation"/>
    <property type="evidence" value="ECO:0007669"/>
    <property type="project" value="UniProtKB-KW"/>
</dbReference>
<keyword evidence="2" id="KW-0229">DNA integration</keyword>
<dbReference type="AlphaFoldDB" id="A0A096FLX3"/>
<dbReference type="InterPro" id="IPR011010">
    <property type="entry name" value="DNA_brk_join_enz"/>
</dbReference>
<dbReference type="Gene3D" id="1.10.443.10">
    <property type="entry name" value="Intergrase catalytic core"/>
    <property type="match status" value="1"/>
</dbReference>
<sequence>MKSRSDQKKWACQKALQAHIMEHPMQSDVKMKKFAIEPPGGLREDSLQNEFLALPGRPDVGQNAAVRYLLSLKSDQSKVTMQSFLNNVARIIGFSDLHSCPWGSLRRHHVLAIVSLLSSKPDENGSDIDQRKGKAPATVNTYLAGIKGVCKEAWFLHQLNVEDYQQIKEVKGDSGSRLPKGRALRPEEVRLLLQACDEDEKKLGLRDGAMLAILAGCGLRRAEIVNLDVTSLVRKDRILKVIGKGNKERIAFIPAGAWTRLTAWLDVADIQDGPMFTRIRRHGAMTSERMSSQSVYHILHERSLQAGIENVAPHDLRRTYATTLFEKGIDIITVKDNLGHASITTTQRYDKRSDERRRKASEVIDYL</sequence>
<organism evidence="5 6">
    <name type="scientific">Comamonas testosteroni</name>
    <name type="common">Pseudomonas testosteroni</name>
    <dbReference type="NCBI Taxonomy" id="285"/>
    <lineage>
        <taxon>Bacteria</taxon>
        <taxon>Pseudomonadati</taxon>
        <taxon>Pseudomonadota</taxon>
        <taxon>Betaproteobacteria</taxon>
        <taxon>Burkholderiales</taxon>
        <taxon>Comamonadaceae</taxon>
        <taxon>Comamonas</taxon>
    </lineage>
</organism>
<dbReference type="GO" id="GO:0003677">
    <property type="term" value="F:DNA binding"/>
    <property type="evidence" value="ECO:0007669"/>
    <property type="project" value="InterPro"/>
</dbReference>
<dbReference type="InterPro" id="IPR013762">
    <property type="entry name" value="Integrase-like_cat_sf"/>
</dbReference>
<name>A0A096FLX3_COMTE</name>
<keyword evidence="1" id="KW-0159">Chromosome partition</keyword>
<dbReference type="EMBL" id="AWOR01000037">
    <property type="protein sequence ID" value="KGH30909.1"/>
    <property type="molecule type" value="Genomic_DNA"/>
</dbReference>